<dbReference type="Proteomes" id="UP000482578">
    <property type="component" value="Unassembled WGS sequence"/>
</dbReference>
<dbReference type="RefSeq" id="WP_163315935.1">
    <property type="nucleotide sequence ID" value="NZ_JAAGAA010000005.1"/>
</dbReference>
<name>A0A6B2KR58_9NEIS</name>
<evidence type="ECO:0000313" key="1">
    <source>
        <dbReference type="EMBL" id="NDV12725.1"/>
    </source>
</evidence>
<sequence length="254" mass="27827">MRTQTLCYSIGWDVGGWLCSRNPRSRDALVILDASGRLLGTPWRGNLSQSIQRANCTHEWLAALFELCCLPLPTTPLAVTLAIDTPLGFSDALVRLLNRQGGASQADLQNGDAYLYRYTERYLNGRGLRPLSAVKDMIGSQASKGMHTVACFAPQLLDCGVWSDGVMLTAIEAYPAACRNSAIMDRLLSPFRNTAQEDSEECWLPELGHEDLQDALRCALVGHLFTNHPESLAAPPAEVSPNEGWIWAPEDGLL</sequence>
<comment type="caution">
    <text evidence="1">The sequence shown here is derived from an EMBL/GenBank/DDBJ whole genome shotgun (WGS) entry which is preliminary data.</text>
</comment>
<proteinExistence type="predicted"/>
<reference evidence="1 2" key="1">
    <citation type="submission" date="2020-02" db="EMBL/GenBank/DDBJ databases">
        <authorList>
            <person name="Yang Z."/>
        </authorList>
    </citation>
    <scope>NUCLEOTIDE SEQUENCE [LARGE SCALE GENOMIC DNA]</scope>
    <source>
        <strain evidence="1 2">HX-7-9</strain>
    </source>
</reference>
<gene>
    <name evidence="1" type="ORF">GZH52_07905</name>
</gene>
<accession>A0A6B2KR58</accession>
<dbReference type="EMBL" id="JAAGAA010000005">
    <property type="protein sequence ID" value="NDV12725.1"/>
    <property type="molecule type" value="Genomic_DNA"/>
</dbReference>
<evidence type="ECO:0000313" key="2">
    <source>
        <dbReference type="Proteomes" id="UP000482578"/>
    </source>
</evidence>
<keyword evidence="2" id="KW-1185">Reference proteome</keyword>
<evidence type="ECO:0008006" key="3">
    <source>
        <dbReference type="Google" id="ProtNLM"/>
    </source>
</evidence>
<organism evidence="1 2">
    <name type="scientific">Crenobacter caeni</name>
    <dbReference type="NCBI Taxonomy" id="2705474"/>
    <lineage>
        <taxon>Bacteria</taxon>
        <taxon>Pseudomonadati</taxon>
        <taxon>Pseudomonadota</taxon>
        <taxon>Betaproteobacteria</taxon>
        <taxon>Neisseriales</taxon>
        <taxon>Neisseriaceae</taxon>
        <taxon>Crenobacter</taxon>
    </lineage>
</organism>
<dbReference type="AlphaFoldDB" id="A0A6B2KR58"/>
<protein>
    <recommendedName>
        <fullName evidence="3">DUF429 domain-containing protein</fullName>
    </recommendedName>
</protein>